<dbReference type="InterPro" id="IPR000182">
    <property type="entry name" value="GNAT_dom"/>
</dbReference>
<dbReference type="GO" id="GO:0016747">
    <property type="term" value="F:acyltransferase activity, transferring groups other than amino-acyl groups"/>
    <property type="evidence" value="ECO:0007669"/>
    <property type="project" value="InterPro"/>
</dbReference>
<dbReference type="PANTHER" id="PTHR42791:SF1">
    <property type="entry name" value="N-ACETYLTRANSFERASE DOMAIN-CONTAINING PROTEIN"/>
    <property type="match status" value="1"/>
</dbReference>
<dbReference type="InterPro" id="IPR016181">
    <property type="entry name" value="Acyl_CoA_acyltransferase"/>
</dbReference>
<gene>
    <name evidence="2" type="ORF">GTW20_07620</name>
</gene>
<dbReference type="CDD" id="cd04301">
    <property type="entry name" value="NAT_SF"/>
    <property type="match status" value="1"/>
</dbReference>
<protein>
    <submittedName>
        <fullName evidence="2">GNAT family N-acetyltransferase</fullName>
    </submittedName>
</protein>
<dbReference type="PANTHER" id="PTHR42791">
    <property type="entry name" value="GNAT FAMILY ACETYLTRANSFERASE"/>
    <property type="match status" value="1"/>
</dbReference>
<proteinExistence type="predicted"/>
<dbReference type="InterPro" id="IPR052523">
    <property type="entry name" value="Trichothecene_AcTrans"/>
</dbReference>
<dbReference type="PROSITE" id="PS51186">
    <property type="entry name" value="GNAT"/>
    <property type="match status" value="1"/>
</dbReference>
<dbReference type="Gene3D" id="3.40.630.30">
    <property type="match status" value="1"/>
</dbReference>
<dbReference type="RefSeq" id="WP_161110607.1">
    <property type="nucleotide sequence ID" value="NZ_WWHY01000001.1"/>
</dbReference>
<dbReference type="Proteomes" id="UP000467124">
    <property type="component" value="Unassembled WGS sequence"/>
</dbReference>
<feature type="domain" description="N-acetyltransferase" evidence="1">
    <location>
        <begin position="68"/>
        <end position="211"/>
    </location>
</feature>
<name>A0A7K2IQ98_9ACTN</name>
<dbReference type="Pfam" id="PF00583">
    <property type="entry name" value="Acetyltransf_1"/>
    <property type="match status" value="1"/>
</dbReference>
<sequence>MHPTDTRERSIHDAGMDDVPAIARVLGRAFYDDPLYRWFFPDDETRMARSIRINALLAGFVHVPAGQAEVLRVREGDRSVVRGAALWTPPGADAQGVASLLRSLPHWADLVGPRRVPRIMRYFAQLNPPAPKEPHWHLAVLGTDPSVQGTGVGTRLLRSGLDRADAEGVPVSLETMNPANIGYYERHGFHVFHVLEGPEIPTTHFMLRPTP</sequence>
<organism evidence="2 3">
    <name type="scientific">Nocardiopsis alba</name>
    <dbReference type="NCBI Taxonomy" id="53437"/>
    <lineage>
        <taxon>Bacteria</taxon>
        <taxon>Bacillati</taxon>
        <taxon>Actinomycetota</taxon>
        <taxon>Actinomycetes</taxon>
        <taxon>Streptosporangiales</taxon>
        <taxon>Nocardiopsidaceae</taxon>
        <taxon>Nocardiopsis</taxon>
    </lineage>
</organism>
<comment type="caution">
    <text evidence="2">The sequence shown here is derived from an EMBL/GenBank/DDBJ whole genome shotgun (WGS) entry which is preliminary data.</text>
</comment>
<evidence type="ECO:0000313" key="3">
    <source>
        <dbReference type="Proteomes" id="UP000467124"/>
    </source>
</evidence>
<dbReference type="EMBL" id="WWHY01000001">
    <property type="protein sequence ID" value="MYR32138.1"/>
    <property type="molecule type" value="Genomic_DNA"/>
</dbReference>
<keyword evidence="2" id="KW-0808">Transferase</keyword>
<dbReference type="SUPFAM" id="SSF55729">
    <property type="entry name" value="Acyl-CoA N-acyltransferases (Nat)"/>
    <property type="match status" value="1"/>
</dbReference>
<reference evidence="2 3" key="1">
    <citation type="journal article" date="2019" name="Nat. Commun.">
        <title>The antimicrobial potential of Streptomyces from insect microbiomes.</title>
        <authorList>
            <person name="Chevrette M.G."/>
            <person name="Carlson C.M."/>
            <person name="Ortega H.E."/>
            <person name="Thomas C."/>
            <person name="Ananiev G.E."/>
            <person name="Barns K.J."/>
            <person name="Book A.J."/>
            <person name="Cagnazzo J."/>
            <person name="Carlos C."/>
            <person name="Flanigan W."/>
            <person name="Grubbs K.J."/>
            <person name="Horn H.A."/>
            <person name="Hoffmann F.M."/>
            <person name="Klassen J.L."/>
            <person name="Knack J.J."/>
            <person name="Lewin G.R."/>
            <person name="McDonald B.R."/>
            <person name="Muller L."/>
            <person name="Melo W.G.P."/>
            <person name="Pinto-Tomas A.A."/>
            <person name="Schmitz A."/>
            <person name="Wendt-Pienkowski E."/>
            <person name="Wildman S."/>
            <person name="Zhao M."/>
            <person name="Zhang F."/>
            <person name="Bugni T.S."/>
            <person name="Andes D.R."/>
            <person name="Pupo M.T."/>
            <person name="Currie C.R."/>
        </authorList>
    </citation>
    <scope>NUCLEOTIDE SEQUENCE [LARGE SCALE GENOMIC DNA]</scope>
    <source>
        <strain evidence="2 3">SID5840</strain>
    </source>
</reference>
<evidence type="ECO:0000259" key="1">
    <source>
        <dbReference type="PROSITE" id="PS51186"/>
    </source>
</evidence>
<evidence type="ECO:0000313" key="2">
    <source>
        <dbReference type="EMBL" id="MYR32138.1"/>
    </source>
</evidence>
<dbReference type="AlphaFoldDB" id="A0A7K2IQ98"/>
<accession>A0A7K2IQ98</accession>